<dbReference type="SUPFAM" id="SSF46689">
    <property type="entry name" value="Homeodomain-like"/>
    <property type="match status" value="1"/>
</dbReference>
<accession>A0AAD6VEC6</accession>
<evidence type="ECO:0000313" key="1">
    <source>
        <dbReference type="EMBL" id="KAJ7210496.1"/>
    </source>
</evidence>
<gene>
    <name evidence="1" type="ORF">GGX14DRAFT_332466</name>
</gene>
<protein>
    <submittedName>
        <fullName evidence="1">Uncharacterized protein</fullName>
    </submittedName>
</protein>
<sequence length="111" mass="12471">SMVNRRISKDLKLCVLRPWEVGWAVGDICWALCVSPSSLYRWRAVMAEWGIPVKPRSPLEGRERLVSLAMLTATKDIFSNEPTVMLHLVLFHNLPISLSALQATLNRAGLT</sequence>
<proteinExistence type="predicted"/>
<dbReference type="Proteomes" id="UP001219525">
    <property type="component" value="Unassembled WGS sequence"/>
</dbReference>
<keyword evidence="2" id="KW-1185">Reference proteome</keyword>
<dbReference type="InterPro" id="IPR009057">
    <property type="entry name" value="Homeodomain-like_sf"/>
</dbReference>
<feature type="non-terminal residue" evidence="1">
    <location>
        <position position="111"/>
    </location>
</feature>
<evidence type="ECO:0000313" key="2">
    <source>
        <dbReference type="Proteomes" id="UP001219525"/>
    </source>
</evidence>
<dbReference type="AlphaFoldDB" id="A0AAD6VEC6"/>
<name>A0AAD6VEC6_9AGAR</name>
<dbReference type="EMBL" id="JARJCW010000028">
    <property type="protein sequence ID" value="KAJ7210496.1"/>
    <property type="molecule type" value="Genomic_DNA"/>
</dbReference>
<feature type="non-terminal residue" evidence="1">
    <location>
        <position position="1"/>
    </location>
</feature>
<reference evidence="1" key="1">
    <citation type="submission" date="2023-03" db="EMBL/GenBank/DDBJ databases">
        <title>Massive genome expansion in bonnet fungi (Mycena s.s.) driven by repeated elements and novel gene families across ecological guilds.</title>
        <authorList>
            <consortium name="Lawrence Berkeley National Laboratory"/>
            <person name="Harder C.B."/>
            <person name="Miyauchi S."/>
            <person name="Viragh M."/>
            <person name="Kuo A."/>
            <person name="Thoen E."/>
            <person name="Andreopoulos B."/>
            <person name="Lu D."/>
            <person name="Skrede I."/>
            <person name="Drula E."/>
            <person name="Henrissat B."/>
            <person name="Morin E."/>
            <person name="Kohler A."/>
            <person name="Barry K."/>
            <person name="LaButti K."/>
            <person name="Morin E."/>
            <person name="Salamov A."/>
            <person name="Lipzen A."/>
            <person name="Mereny Z."/>
            <person name="Hegedus B."/>
            <person name="Baldrian P."/>
            <person name="Stursova M."/>
            <person name="Weitz H."/>
            <person name="Taylor A."/>
            <person name="Grigoriev I.V."/>
            <person name="Nagy L.G."/>
            <person name="Martin F."/>
            <person name="Kauserud H."/>
        </authorList>
    </citation>
    <scope>NUCLEOTIDE SEQUENCE</scope>
    <source>
        <strain evidence="1">9144</strain>
    </source>
</reference>
<comment type="caution">
    <text evidence="1">The sequence shown here is derived from an EMBL/GenBank/DDBJ whole genome shotgun (WGS) entry which is preliminary data.</text>
</comment>
<organism evidence="1 2">
    <name type="scientific">Mycena pura</name>
    <dbReference type="NCBI Taxonomy" id="153505"/>
    <lineage>
        <taxon>Eukaryota</taxon>
        <taxon>Fungi</taxon>
        <taxon>Dikarya</taxon>
        <taxon>Basidiomycota</taxon>
        <taxon>Agaricomycotina</taxon>
        <taxon>Agaricomycetes</taxon>
        <taxon>Agaricomycetidae</taxon>
        <taxon>Agaricales</taxon>
        <taxon>Marasmiineae</taxon>
        <taxon>Mycenaceae</taxon>
        <taxon>Mycena</taxon>
    </lineage>
</organism>